<dbReference type="HOGENOM" id="CLU_2275402_0_0_9"/>
<accession>R8W255</accession>
<keyword evidence="2" id="KW-0472">Membrane</keyword>
<feature type="region of interest" description="Disordered" evidence="1">
    <location>
        <begin position="80"/>
        <end position="110"/>
    </location>
</feature>
<keyword evidence="2" id="KW-1133">Transmembrane helix</keyword>
<name>R8W255_9FIRM</name>
<feature type="transmembrane region" description="Helical" evidence="2">
    <location>
        <begin position="52"/>
        <end position="69"/>
    </location>
</feature>
<reference evidence="3 4" key="1">
    <citation type="submission" date="2013-01" db="EMBL/GenBank/DDBJ databases">
        <title>The Genome Sequence of Butyricicoccus pullicaecorum 1.2.</title>
        <authorList>
            <consortium name="The Broad Institute Genome Sequencing Platform"/>
            <person name="Earl A."/>
            <person name="Ward D."/>
            <person name="Feldgarden M."/>
            <person name="Gevers D."/>
            <person name="Van Immerseel F."/>
            <person name="Eeckhaut V."/>
            <person name="Walker B."/>
            <person name="Young S.K."/>
            <person name="Zeng Q."/>
            <person name="Gargeya S."/>
            <person name="Fitzgerald M."/>
            <person name="Haas B."/>
            <person name="Abouelleil A."/>
            <person name="Alvarado L."/>
            <person name="Arachchi H.M."/>
            <person name="Berlin A.M."/>
            <person name="Chapman S.B."/>
            <person name="Dewar J."/>
            <person name="Goldberg J."/>
            <person name="Griggs A."/>
            <person name="Gujja S."/>
            <person name="Hansen M."/>
            <person name="Howarth C."/>
            <person name="Imamovic A."/>
            <person name="Larimer J."/>
            <person name="McCowan C."/>
            <person name="Murphy C."/>
            <person name="Neiman D."/>
            <person name="Pearson M."/>
            <person name="Priest M."/>
            <person name="Roberts A."/>
            <person name="Saif S."/>
            <person name="Shea T."/>
            <person name="Sisk P."/>
            <person name="Sykes S."/>
            <person name="Wortman J."/>
            <person name="Nusbaum C."/>
            <person name="Birren B."/>
        </authorList>
    </citation>
    <scope>NUCLEOTIDE SEQUENCE [LARGE SCALE GENOMIC DNA]</scope>
    <source>
        <strain evidence="3 4">1.2</strain>
    </source>
</reference>
<evidence type="ECO:0008006" key="5">
    <source>
        <dbReference type="Google" id="ProtNLM"/>
    </source>
</evidence>
<keyword evidence="2" id="KW-0812">Transmembrane</keyword>
<comment type="caution">
    <text evidence="3">The sequence shown here is derived from an EMBL/GenBank/DDBJ whole genome shotgun (WGS) entry which is preliminary data.</text>
</comment>
<evidence type="ECO:0000256" key="1">
    <source>
        <dbReference type="SAM" id="MobiDB-lite"/>
    </source>
</evidence>
<proteinExistence type="predicted"/>
<dbReference type="Proteomes" id="UP000013981">
    <property type="component" value="Unassembled WGS sequence"/>
</dbReference>
<dbReference type="PATRIC" id="fig|1203606.4.peg.1883"/>
<keyword evidence="4" id="KW-1185">Reference proteome</keyword>
<evidence type="ECO:0000313" key="4">
    <source>
        <dbReference type="Proteomes" id="UP000013981"/>
    </source>
</evidence>
<protein>
    <recommendedName>
        <fullName evidence="5">Holin</fullName>
    </recommendedName>
</protein>
<evidence type="ECO:0000256" key="2">
    <source>
        <dbReference type="SAM" id="Phobius"/>
    </source>
</evidence>
<dbReference type="AlphaFoldDB" id="R8W255"/>
<gene>
    <name evidence="3" type="ORF">HMPREF1526_01928</name>
</gene>
<dbReference type="OrthoDB" id="2087285at2"/>
<dbReference type="EMBL" id="AQOB01000006">
    <property type="protein sequence ID" value="EOQ37237.1"/>
    <property type="molecule type" value="Genomic_DNA"/>
</dbReference>
<sequence length="110" mass="11935">MGRYRRKREAKARRRPWEFSKKLAAWAVLVATAAAVASYVLAFRDQQTASDVTTTIFTACIGYLVSYAAKSATEKISRNRHGLDADGNPISGAGVGEYTTTTTSDKEAKG</sequence>
<organism evidence="3 4">
    <name type="scientific">Butyricicoccus pullicaecorum 1.2</name>
    <dbReference type="NCBI Taxonomy" id="1203606"/>
    <lineage>
        <taxon>Bacteria</taxon>
        <taxon>Bacillati</taxon>
        <taxon>Bacillota</taxon>
        <taxon>Clostridia</taxon>
        <taxon>Eubacteriales</taxon>
        <taxon>Butyricicoccaceae</taxon>
        <taxon>Butyricicoccus</taxon>
    </lineage>
</organism>
<evidence type="ECO:0000313" key="3">
    <source>
        <dbReference type="EMBL" id="EOQ37237.1"/>
    </source>
</evidence>
<dbReference type="RefSeq" id="WP_016148062.1">
    <property type="nucleotide sequence ID" value="NZ_KB976104.1"/>
</dbReference>